<dbReference type="RefSeq" id="XP_040743532.1">
    <property type="nucleotide sequence ID" value="XM_040887376.1"/>
</dbReference>
<protein>
    <submittedName>
        <fullName evidence="4">CHAP-domain-containing protein</fullName>
    </submittedName>
</protein>
<gene>
    <name evidence="4" type="ORF">DL89DRAFT_267139</name>
</gene>
<evidence type="ECO:0000313" key="5">
    <source>
        <dbReference type="Proteomes" id="UP000193922"/>
    </source>
</evidence>
<keyword evidence="2" id="KW-0732">Signal</keyword>
<comment type="caution">
    <text evidence="4">The sequence shown here is derived from an EMBL/GenBank/DDBJ whole genome shotgun (WGS) entry which is preliminary data.</text>
</comment>
<dbReference type="EMBL" id="MCFD01000006">
    <property type="protein sequence ID" value="ORX69894.1"/>
    <property type="molecule type" value="Genomic_DNA"/>
</dbReference>
<reference evidence="4 5" key="1">
    <citation type="submission" date="2016-07" db="EMBL/GenBank/DDBJ databases">
        <title>Pervasive Adenine N6-methylation of Active Genes in Fungi.</title>
        <authorList>
            <consortium name="DOE Joint Genome Institute"/>
            <person name="Mondo S.J."/>
            <person name="Dannebaum R.O."/>
            <person name="Kuo R.C."/>
            <person name="Labutti K."/>
            <person name="Haridas S."/>
            <person name="Kuo A."/>
            <person name="Salamov A."/>
            <person name="Ahrendt S.R."/>
            <person name="Lipzen A."/>
            <person name="Sullivan W."/>
            <person name="Andreopoulos W.B."/>
            <person name="Clum A."/>
            <person name="Lindquist E."/>
            <person name="Daum C."/>
            <person name="Ramamoorthy G.K."/>
            <person name="Gryganskyi A."/>
            <person name="Culley D."/>
            <person name="Magnuson J.K."/>
            <person name="James T.Y."/>
            <person name="O'Malley M.A."/>
            <person name="Stajich J.E."/>
            <person name="Spatafora J.W."/>
            <person name="Visel A."/>
            <person name="Grigoriev I.V."/>
        </authorList>
    </citation>
    <scope>NUCLEOTIDE SEQUENCE [LARGE SCALE GENOMIC DNA]</scope>
    <source>
        <strain evidence="4 5">ATCC 12442</strain>
    </source>
</reference>
<organism evidence="4 5">
    <name type="scientific">Linderina pennispora</name>
    <dbReference type="NCBI Taxonomy" id="61395"/>
    <lineage>
        <taxon>Eukaryota</taxon>
        <taxon>Fungi</taxon>
        <taxon>Fungi incertae sedis</taxon>
        <taxon>Zoopagomycota</taxon>
        <taxon>Kickxellomycotina</taxon>
        <taxon>Kickxellomycetes</taxon>
        <taxon>Kickxellales</taxon>
        <taxon>Kickxellaceae</taxon>
        <taxon>Linderina</taxon>
    </lineage>
</organism>
<feature type="region of interest" description="Disordered" evidence="1">
    <location>
        <begin position="102"/>
        <end position="128"/>
    </location>
</feature>
<dbReference type="Gene3D" id="2.30.30.40">
    <property type="entry name" value="SH3 Domains"/>
    <property type="match status" value="1"/>
</dbReference>
<dbReference type="Pfam" id="PF05257">
    <property type="entry name" value="CHAP"/>
    <property type="match status" value="1"/>
</dbReference>
<evidence type="ECO:0000259" key="3">
    <source>
        <dbReference type="PROSITE" id="PS50911"/>
    </source>
</evidence>
<dbReference type="InterPro" id="IPR007921">
    <property type="entry name" value="CHAP_dom"/>
</dbReference>
<dbReference type="GeneID" id="63804024"/>
<dbReference type="AlphaFoldDB" id="A0A1Y1W9R7"/>
<feature type="domain" description="Peptidase C51" evidence="3">
    <location>
        <begin position="128"/>
        <end position="253"/>
    </location>
</feature>
<proteinExistence type="predicted"/>
<sequence>MKFSAIVTLSVSTLLASSQLVSGYAIKGNGVNCRTGPGTSNSVARTYNTGDDVTLSCQASGEVIKGGSLWGKTQHGCYVADYYIKTGTSGYVVGKCESAGGGNTDGGTTGGGNDSGNTGGGGESGSAGPMADDYPYKGRCDIVDKWRYYSCQCVSFVAWRINSRLGINFHNRYKGNAWGNANQWDDAARASGVTVNNTPKPGAVGQTDRGSKFGHVVWVAKVSGDMVTIEEYNYKRHTYGTRTVPKSSFNYIHLK</sequence>
<feature type="compositionally biased region" description="Gly residues" evidence="1">
    <location>
        <begin position="102"/>
        <end position="125"/>
    </location>
</feature>
<evidence type="ECO:0000313" key="4">
    <source>
        <dbReference type="EMBL" id="ORX69894.1"/>
    </source>
</evidence>
<evidence type="ECO:0000256" key="2">
    <source>
        <dbReference type="SAM" id="SignalP"/>
    </source>
</evidence>
<dbReference type="SUPFAM" id="SSF54001">
    <property type="entry name" value="Cysteine proteinases"/>
    <property type="match status" value="1"/>
</dbReference>
<dbReference type="PROSITE" id="PS50911">
    <property type="entry name" value="CHAP"/>
    <property type="match status" value="1"/>
</dbReference>
<accession>A0A1Y1W9R7</accession>
<dbReference type="OrthoDB" id="5358886at2759"/>
<name>A0A1Y1W9R7_9FUNG</name>
<dbReference type="Gene3D" id="3.90.1720.10">
    <property type="entry name" value="endopeptidase domain like (from Nostoc punctiforme)"/>
    <property type="match status" value="1"/>
</dbReference>
<feature type="chain" id="PRO_5013299419" evidence="2">
    <location>
        <begin position="24"/>
        <end position="255"/>
    </location>
</feature>
<dbReference type="Proteomes" id="UP000193922">
    <property type="component" value="Unassembled WGS sequence"/>
</dbReference>
<keyword evidence="5" id="KW-1185">Reference proteome</keyword>
<evidence type="ECO:0000256" key="1">
    <source>
        <dbReference type="SAM" id="MobiDB-lite"/>
    </source>
</evidence>
<feature type="signal peptide" evidence="2">
    <location>
        <begin position="1"/>
        <end position="23"/>
    </location>
</feature>
<dbReference type="InterPro" id="IPR038765">
    <property type="entry name" value="Papain-like_cys_pep_sf"/>
</dbReference>